<proteinExistence type="predicted"/>
<keyword evidence="4" id="KW-1185">Reference proteome</keyword>
<protein>
    <recommendedName>
        <fullName evidence="2">DUF6532 domain-containing protein</fullName>
    </recommendedName>
</protein>
<dbReference type="AlphaFoldDB" id="A0A4S4N008"/>
<feature type="compositionally biased region" description="Acidic residues" evidence="1">
    <location>
        <begin position="238"/>
        <end position="248"/>
    </location>
</feature>
<evidence type="ECO:0000313" key="4">
    <source>
        <dbReference type="Proteomes" id="UP000308730"/>
    </source>
</evidence>
<feature type="domain" description="DUF6532" evidence="2">
    <location>
        <begin position="413"/>
        <end position="624"/>
    </location>
</feature>
<dbReference type="InterPro" id="IPR045341">
    <property type="entry name" value="DUF6532"/>
</dbReference>
<dbReference type="Proteomes" id="UP000308730">
    <property type="component" value="Unassembled WGS sequence"/>
</dbReference>
<sequence>MAPSPSTRPVKASQLQTAPHRQEQQPVEGAAVVGRLSRKSKSLAKEKYQDLLPKRKRANSADDPPPSKKKKEGGQCATILKSNNMPSGGAKHSARKVVPVNRYDEDDEDDTGAADDVAFAKTQRALDAERKRTAILKTKVAKISKPSTRSSRQDDTDVDGNDPVGTQDPGQDIGSDLESEDPQDAAFAGDEDGSASEAGDPLVADSGGEIESGEESEGLNAVTAEQTLRKEVPAWADSLDDDNDDDLPESFTASKSSRPKVVKTYGRASNNQQRDESDDAVSNSKNSLPAVRTSAKRTADAESLFDINEQSRRSATPATKKTAVAKKTKVVSTRRQEKARLEQPSFASDGEDGDAATSSDENNDRTSRRNNNGGHKWPRYTNLALNGSGKINILDQSPTMSIFLHECIEWVIHNLAFLHFFPEAHDKYAEIICLMIKSSEDGEFPDIAARMRSDPAYSRLVAHIPANRVSHYRKDVRDAIVPLVAAAYHLLTPVGALDNAKRTIDEIKARVVALKHGRAYLFAFAPGDVVQRIDSKPFEHPMLAIGLRAAFFGASGPTSIATMYAHELKSEEINESEIPVAMLAMVATVISGTLDAWSTGLYVAPKAHVDTMGGVYKGTLTFLELICTGGSDAKFHRMLANCLKAAKEHTMEATELTAQQDAEGIDFTKMAE</sequence>
<dbReference type="Pfam" id="PF20149">
    <property type="entry name" value="DUF6532"/>
    <property type="match status" value="1"/>
</dbReference>
<reference evidence="3 4" key="1">
    <citation type="submission" date="2019-02" db="EMBL/GenBank/DDBJ databases">
        <title>Genome sequencing of the rare red list fungi Antrodiella citrinella (Flaviporus citrinellus).</title>
        <authorList>
            <person name="Buettner E."/>
            <person name="Kellner H."/>
        </authorList>
    </citation>
    <scope>NUCLEOTIDE SEQUENCE [LARGE SCALE GENOMIC DNA]</scope>
    <source>
        <strain evidence="3 4">DSM 108506</strain>
    </source>
</reference>
<dbReference type="OrthoDB" id="3225557at2759"/>
<gene>
    <name evidence="3" type="ORF">EUX98_g2564</name>
</gene>
<dbReference type="EMBL" id="SGPM01000042">
    <property type="protein sequence ID" value="THH31605.1"/>
    <property type="molecule type" value="Genomic_DNA"/>
</dbReference>
<evidence type="ECO:0000313" key="3">
    <source>
        <dbReference type="EMBL" id="THH31605.1"/>
    </source>
</evidence>
<feature type="compositionally biased region" description="Acidic residues" evidence="1">
    <location>
        <begin position="175"/>
        <end position="194"/>
    </location>
</feature>
<accession>A0A4S4N008</accession>
<name>A0A4S4N008_9APHY</name>
<feature type="compositionally biased region" description="Acidic residues" evidence="1">
    <location>
        <begin position="104"/>
        <end position="113"/>
    </location>
</feature>
<feature type="compositionally biased region" description="Polar residues" evidence="1">
    <location>
        <begin position="1"/>
        <end position="19"/>
    </location>
</feature>
<feature type="region of interest" description="Disordered" evidence="1">
    <location>
        <begin position="1"/>
        <end position="379"/>
    </location>
</feature>
<evidence type="ECO:0000256" key="1">
    <source>
        <dbReference type="SAM" id="MobiDB-lite"/>
    </source>
</evidence>
<evidence type="ECO:0000259" key="2">
    <source>
        <dbReference type="Pfam" id="PF20149"/>
    </source>
</evidence>
<comment type="caution">
    <text evidence="3">The sequence shown here is derived from an EMBL/GenBank/DDBJ whole genome shotgun (WGS) entry which is preliminary data.</text>
</comment>
<organism evidence="3 4">
    <name type="scientific">Antrodiella citrinella</name>
    <dbReference type="NCBI Taxonomy" id="2447956"/>
    <lineage>
        <taxon>Eukaryota</taxon>
        <taxon>Fungi</taxon>
        <taxon>Dikarya</taxon>
        <taxon>Basidiomycota</taxon>
        <taxon>Agaricomycotina</taxon>
        <taxon>Agaricomycetes</taxon>
        <taxon>Polyporales</taxon>
        <taxon>Steccherinaceae</taxon>
        <taxon>Antrodiella</taxon>
    </lineage>
</organism>
<feature type="compositionally biased region" description="Basic and acidic residues" evidence="1">
    <location>
        <begin position="43"/>
        <end position="53"/>
    </location>
</feature>